<sequence>MWLVAQGMGNHADKFLAEGIDGDLLLSLTAEELKTDLGLPSLQAKKILKNIEFTQSLTSKGDGEGDKVKIHELEDAVKARDVEIEQLKQQLAALTTKEKAAPAPSPKHAPAPASSHHTPQQQRRRGAPVVGGAAREYDTNLSIVAFISPGAAGGALKGAVVGAILPGMDAADGAAAGAAAGALGGGLAARRGMRGL</sequence>
<dbReference type="GeneID" id="7453212"/>
<feature type="region of interest" description="Disordered" evidence="1">
    <location>
        <begin position="95"/>
        <end position="130"/>
    </location>
</feature>
<dbReference type="EMBL" id="CM000642">
    <property type="protein sequence ID" value="EED92060.1"/>
    <property type="molecule type" value="Genomic_DNA"/>
</dbReference>
<dbReference type="RefSeq" id="XP_002290308.1">
    <property type="nucleotide sequence ID" value="XM_002290272.1"/>
</dbReference>
<dbReference type="Proteomes" id="UP000001449">
    <property type="component" value="Chromosome 5"/>
</dbReference>
<gene>
    <name evidence="3" type="ORF">THAPSDRAFT_5515</name>
</gene>
<dbReference type="PaxDb" id="35128-Thaps5515"/>
<proteinExistence type="predicted"/>
<dbReference type="SUPFAM" id="SSF47769">
    <property type="entry name" value="SAM/Pointed domain"/>
    <property type="match status" value="1"/>
</dbReference>
<feature type="compositionally biased region" description="Low complexity" evidence="1">
    <location>
        <begin position="110"/>
        <end position="119"/>
    </location>
</feature>
<dbReference type="OMA" id="FREHAVD"/>
<dbReference type="InterPro" id="IPR013761">
    <property type="entry name" value="SAM/pointed_sf"/>
</dbReference>
<dbReference type="HOGENOM" id="CLU_1392717_0_0_1"/>
<protein>
    <recommendedName>
        <fullName evidence="2">SAM domain-containing protein</fullName>
    </recommendedName>
</protein>
<dbReference type="KEGG" id="tps:THAPSDRAFT_5515"/>
<dbReference type="Gene3D" id="1.10.150.50">
    <property type="entry name" value="Transcription Factor, Ets-1"/>
    <property type="match status" value="1"/>
</dbReference>
<reference evidence="3 4" key="1">
    <citation type="journal article" date="2004" name="Science">
        <title>The genome of the diatom Thalassiosira pseudonana: ecology, evolution, and metabolism.</title>
        <authorList>
            <person name="Armbrust E.V."/>
            <person name="Berges J.A."/>
            <person name="Bowler C."/>
            <person name="Green B.R."/>
            <person name="Martinez D."/>
            <person name="Putnam N.H."/>
            <person name="Zhou S."/>
            <person name="Allen A.E."/>
            <person name="Apt K.E."/>
            <person name="Bechner M."/>
            <person name="Brzezinski M.A."/>
            <person name="Chaal B.K."/>
            <person name="Chiovitti A."/>
            <person name="Davis A.K."/>
            <person name="Demarest M.S."/>
            <person name="Detter J.C."/>
            <person name="Glavina T."/>
            <person name="Goodstein D."/>
            <person name="Hadi M.Z."/>
            <person name="Hellsten U."/>
            <person name="Hildebrand M."/>
            <person name="Jenkins B.D."/>
            <person name="Jurka J."/>
            <person name="Kapitonov V.V."/>
            <person name="Kroger N."/>
            <person name="Lau W.W."/>
            <person name="Lane T.W."/>
            <person name="Larimer F.W."/>
            <person name="Lippmeier J.C."/>
            <person name="Lucas S."/>
            <person name="Medina M."/>
            <person name="Montsant A."/>
            <person name="Obornik M."/>
            <person name="Parker M.S."/>
            <person name="Palenik B."/>
            <person name="Pazour G.J."/>
            <person name="Richardson P.M."/>
            <person name="Rynearson T.A."/>
            <person name="Saito M.A."/>
            <person name="Schwartz D.C."/>
            <person name="Thamatrakoln K."/>
            <person name="Valentin K."/>
            <person name="Vardi A."/>
            <person name="Wilkerson F.P."/>
            <person name="Rokhsar D.S."/>
        </authorList>
    </citation>
    <scope>NUCLEOTIDE SEQUENCE [LARGE SCALE GENOMIC DNA]</scope>
    <source>
        <strain evidence="3 4">CCMP1335</strain>
    </source>
</reference>
<dbReference type="Pfam" id="PF07647">
    <property type="entry name" value="SAM_2"/>
    <property type="match status" value="1"/>
</dbReference>
<dbReference type="CDD" id="cd09487">
    <property type="entry name" value="SAM_superfamily"/>
    <property type="match status" value="1"/>
</dbReference>
<dbReference type="InParanoid" id="B8C347"/>
<dbReference type="InterPro" id="IPR001660">
    <property type="entry name" value="SAM"/>
</dbReference>
<reference evidence="3 4" key="2">
    <citation type="journal article" date="2008" name="Nature">
        <title>The Phaeodactylum genome reveals the evolutionary history of diatom genomes.</title>
        <authorList>
            <person name="Bowler C."/>
            <person name="Allen A.E."/>
            <person name="Badger J.H."/>
            <person name="Grimwood J."/>
            <person name="Jabbari K."/>
            <person name="Kuo A."/>
            <person name="Maheswari U."/>
            <person name="Martens C."/>
            <person name="Maumus F."/>
            <person name="Otillar R.P."/>
            <person name="Rayko E."/>
            <person name="Salamov A."/>
            <person name="Vandepoele K."/>
            <person name="Beszteri B."/>
            <person name="Gruber A."/>
            <person name="Heijde M."/>
            <person name="Katinka M."/>
            <person name="Mock T."/>
            <person name="Valentin K."/>
            <person name="Verret F."/>
            <person name="Berges J.A."/>
            <person name="Brownlee C."/>
            <person name="Cadoret J.P."/>
            <person name="Chiovitti A."/>
            <person name="Choi C.J."/>
            <person name="Coesel S."/>
            <person name="De Martino A."/>
            <person name="Detter J.C."/>
            <person name="Durkin C."/>
            <person name="Falciatore A."/>
            <person name="Fournet J."/>
            <person name="Haruta M."/>
            <person name="Huysman M.J."/>
            <person name="Jenkins B.D."/>
            <person name="Jiroutova K."/>
            <person name="Jorgensen R.E."/>
            <person name="Joubert Y."/>
            <person name="Kaplan A."/>
            <person name="Kroger N."/>
            <person name="Kroth P.G."/>
            <person name="La Roche J."/>
            <person name="Lindquist E."/>
            <person name="Lommer M."/>
            <person name="Martin-Jezequel V."/>
            <person name="Lopez P.J."/>
            <person name="Lucas S."/>
            <person name="Mangogna M."/>
            <person name="McGinnis K."/>
            <person name="Medlin L.K."/>
            <person name="Montsant A."/>
            <person name="Oudot-Le Secq M.P."/>
            <person name="Napoli C."/>
            <person name="Obornik M."/>
            <person name="Parker M.S."/>
            <person name="Petit J.L."/>
            <person name="Porcel B.M."/>
            <person name="Poulsen N."/>
            <person name="Robison M."/>
            <person name="Rychlewski L."/>
            <person name="Rynearson T.A."/>
            <person name="Schmutz J."/>
            <person name="Shapiro H."/>
            <person name="Siaut M."/>
            <person name="Stanley M."/>
            <person name="Sussman M.R."/>
            <person name="Taylor A.R."/>
            <person name="Vardi A."/>
            <person name="von Dassow P."/>
            <person name="Vyverman W."/>
            <person name="Willis A."/>
            <person name="Wyrwicz L.S."/>
            <person name="Rokhsar D.S."/>
            <person name="Weissenbach J."/>
            <person name="Armbrust E.V."/>
            <person name="Green B.R."/>
            <person name="Van de Peer Y."/>
            <person name="Grigoriev I.V."/>
        </authorList>
    </citation>
    <scope>NUCLEOTIDE SEQUENCE [LARGE SCALE GENOMIC DNA]</scope>
    <source>
        <strain evidence="3 4">CCMP1335</strain>
    </source>
</reference>
<dbReference type="PROSITE" id="PS50105">
    <property type="entry name" value="SAM_DOMAIN"/>
    <property type="match status" value="1"/>
</dbReference>
<evidence type="ECO:0000259" key="2">
    <source>
        <dbReference type="PROSITE" id="PS50105"/>
    </source>
</evidence>
<dbReference type="eggNOG" id="ENOG502SU1X">
    <property type="taxonomic scope" value="Eukaryota"/>
</dbReference>
<dbReference type="AlphaFoldDB" id="B8C347"/>
<organism evidence="3 4">
    <name type="scientific">Thalassiosira pseudonana</name>
    <name type="common">Marine diatom</name>
    <name type="synonym">Cyclotella nana</name>
    <dbReference type="NCBI Taxonomy" id="35128"/>
    <lineage>
        <taxon>Eukaryota</taxon>
        <taxon>Sar</taxon>
        <taxon>Stramenopiles</taxon>
        <taxon>Ochrophyta</taxon>
        <taxon>Bacillariophyta</taxon>
        <taxon>Coscinodiscophyceae</taxon>
        <taxon>Thalassiosirophycidae</taxon>
        <taxon>Thalassiosirales</taxon>
        <taxon>Thalassiosiraceae</taxon>
        <taxon>Thalassiosira</taxon>
    </lineage>
</organism>
<accession>B8C347</accession>
<keyword evidence="4" id="KW-1185">Reference proteome</keyword>
<evidence type="ECO:0000313" key="4">
    <source>
        <dbReference type="Proteomes" id="UP000001449"/>
    </source>
</evidence>
<evidence type="ECO:0000256" key="1">
    <source>
        <dbReference type="SAM" id="MobiDB-lite"/>
    </source>
</evidence>
<evidence type="ECO:0000313" key="3">
    <source>
        <dbReference type="EMBL" id="EED92060.1"/>
    </source>
</evidence>
<name>B8C347_THAPS</name>
<feature type="domain" description="SAM" evidence="2">
    <location>
        <begin position="1"/>
        <end position="48"/>
    </location>
</feature>